<dbReference type="HOGENOM" id="CLU_1703846_0_0_1"/>
<keyword evidence="3" id="KW-1185">Reference proteome</keyword>
<dbReference type="AlphaFoldDB" id="A0A017SLF9"/>
<evidence type="ECO:0000256" key="1">
    <source>
        <dbReference type="SAM" id="MobiDB-lite"/>
    </source>
</evidence>
<dbReference type="STRING" id="1388766.A0A017SLF9"/>
<organism evidence="2 3">
    <name type="scientific">Aspergillus ruber (strain CBS 135680)</name>
    <dbReference type="NCBI Taxonomy" id="1388766"/>
    <lineage>
        <taxon>Eukaryota</taxon>
        <taxon>Fungi</taxon>
        <taxon>Dikarya</taxon>
        <taxon>Ascomycota</taxon>
        <taxon>Pezizomycotina</taxon>
        <taxon>Eurotiomycetes</taxon>
        <taxon>Eurotiomycetidae</taxon>
        <taxon>Eurotiales</taxon>
        <taxon>Aspergillaceae</taxon>
        <taxon>Aspergillus</taxon>
        <taxon>Aspergillus subgen. Aspergillus</taxon>
    </lineage>
</organism>
<protein>
    <submittedName>
        <fullName evidence="2">Uncharacterized protein</fullName>
    </submittedName>
</protein>
<dbReference type="OrthoDB" id="5322539at2759"/>
<evidence type="ECO:0000313" key="2">
    <source>
        <dbReference type="EMBL" id="EYE97120.1"/>
    </source>
</evidence>
<accession>A0A017SLF9</accession>
<dbReference type="EMBL" id="KK088416">
    <property type="protein sequence ID" value="EYE97120.1"/>
    <property type="molecule type" value="Genomic_DNA"/>
</dbReference>
<gene>
    <name evidence="2" type="ORF">EURHEDRAFT_410161</name>
</gene>
<evidence type="ECO:0000313" key="3">
    <source>
        <dbReference type="Proteomes" id="UP000019804"/>
    </source>
</evidence>
<proteinExistence type="predicted"/>
<feature type="region of interest" description="Disordered" evidence="1">
    <location>
        <begin position="86"/>
        <end position="115"/>
    </location>
</feature>
<sequence length="154" mass="17016">MSEKALNAVVLSCKLYNASYEANFTSANGQQDIRIPHIQALNEVMSVDMSHLTNIENSSTHDFDQMERYSYMSIIDELGDFFSGDVHQKTTAPAAPNSPPSSKQPGPPVYRQSSTQKTSRGWILFWTISPMQISLSRIDGAQGRSPGKGVFNVD</sequence>
<reference evidence="3" key="1">
    <citation type="journal article" date="2014" name="Nat. Commun.">
        <title>Genomic adaptations of the halophilic Dead Sea filamentous fungus Eurotium rubrum.</title>
        <authorList>
            <person name="Kis-Papo T."/>
            <person name="Weig A.R."/>
            <person name="Riley R."/>
            <person name="Persoh D."/>
            <person name="Salamov A."/>
            <person name="Sun H."/>
            <person name="Lipzen A."/>
            <person name="Wasser S.P."/>
            <person name="Rambold G."/>
            <person name="Grigoriev I.V."/>
            <person name="Nevo E."/>
        </authorList>
    </citation>
    <scope>NUCLEOTIDE SEQUENCE [LARGE SCALE GENOMIC DNA]</scope>
    <source>
        <strain evidence="3">CBS 135680</strain>
    </source>
</reference>
<dbReference type="Proteomes" id="UP000019804">
    <property type="component" value="Unassembled WGS sequence"/>
</dbReference>
<name>A0A017SLF9_ASPRC</name>
<dbReference type="GeneID" id="63696424"/>
<dbReference type="RefSeq" id="XP_040640808.1">
    <property type="nucleotide sequence ID" value="XM_040781300.1"/>
</dbReference>